<dbReference type="EMBL" id="QKKF02022626">
    <property type="protein sequence ID" value="RZF38334.1"/>
    <property type="molecule type" value="Genomic_DNA"/>
</dbReference>
<dbReference type="InParanoid" id="A0A482WXT6"/>
<evidence type="ECO:0000313" key="3">
    <source>
        <dbReference type="EMBL" id="RZF38334.1"/>
    </source>
</evidence>
<comment type="caution">
    <text evidence="3">The sequence shown here is derived from an EMBL/GenBank/DDBJ whole genome shotgun (WGS) entry which is preliminary data.</text>
</comment>
<dbReference type="Proteomes" id="UP000291343">
    <property type="component" value="Unassembled WGS sequence"/>
</dbReference>
<evidence type="ECO:0000259" key="2">
    <source>
        <dbReference type="Pfam" id="PF14846"/>
    </source>
</evidence>
<gene>
    <name evidence="3" type="ORF">LSTR_LSTR012121</name>
</gene>
<name>A0A482WXT6_LAOST</name>
<feature type="region of interest" description="Disordered" evidence="1">
    <location>
        <begin position="1"/>
        <end position="20"/>
    </location>
</feature>
<evidence type="ECO:0000313" key="4">
    <source>
        <dbReference type="Proteomes" id="UP000291343"/>
    </source>
</evidence>
<reference evidence="3 4" key="1">
    <citation type="journal article" date="2017" name="Gigascience">
        <title>Genome sequence of the small brown planthopper, Laodelphax striatellus.</title>
        <authorList>
            <person name="Zhu J."/>
            <person name="Jiang F."/>
            <person name="Wang X."/>
            <person name="Yang P."/>
            <person name="Bao Y."/>
            <person name="Zhao W."/>
            <person name="Wang W."/>
            <person name="Lu H."/>
            <person name="Wang Q."/>
            <person name="Cui N."/>
            <person name="Li J."/>
            <person name="Chen X."/>
            <person name="Luo L."/>
            <person name="Yu J."/>
            <person name="Kang L."/>
            <person name="Cui F."/>
        </authorList>
    </citation>
    <scope>NUCLEOTIDE SEQUENCE [LARGE SCALE GENOMIC DNA]</scope>
    <source>
        <strain evidence="3">Lst14</strain>
    </source>
</reference>
<dbReference type="AlphaFoldDB" id="A0A482WXT6"/>
<dbReference type="OrthoDB" id="10288730at2759"/>
<feature type="domain" description="DUF4485" evidence="2">
    <location>
        <begin position="32"/>
        <end position="109"/>
    </location>
</feature>
<dbReference type="InterPro" id="IPR027831">
    <property type="entry name" value="DUF4485"/>
</dbReference>
<accession>A0A482WXT6</accession>
<evidence type="ECO:0000256" key="1">
    <source>
        <dbReference type="SAM" id="MobiDB-lite"/>
    </source>
</evidence>
<sequence length="161" mass="18835">MCSPSPFSTTDDDVKPEIPTPRSYETVEKDIFRKVIYEISLLTPRITCAHHMKNIYQWTDKLVVHPANFEDAVIRIEYARYLLYQMKRGYLQTPFLEPPPLGKLPQLDQFLNKTSGKCETGKMIEKVKLPLHMGGFDRSKRTTFAKEKMLKSLTDPNRYKY</sequence>
<keyword evidence="4" id="KW-1185">Reference proteome</keyword>
<protein>
    <recommendedName>
        <fullName evidence="2">DUF4485 domain-containing protein</fullName>
    </recommendedName>
</protein>
<organism evidence="3 4">
    <name type="scientific">Laodelphax striatellus</name>
    <name type="common">Small brown planthopper</name>
    <name type="synonym">Delphax striatella</name>
    <dbReference type="NCBI Taxonomy" id="195883"/>
    <lineage>
        <taxon>Eukaryota</taxon>
        <taxon>Metazoa</taxon>
        <taxon>Ecdysozoa</taxon>
        <taxon>Arthropoda</taxon>
        <taxon>Hexapoda</taxon>
        <taxon>Insecta</taxon>
        <taxon>Pterygota</taxon>
        <taxon>Neoptera</taxon>
        <taxon>Paraneoptera</taxon>
        <taxon>Hemiptera</taxon>
        <taxon>Auchenorrhyncha</taxon>
        <taxon>Fulgoroidea</taxon>
        <taxon>Delphacidae</taxon>
        <taxon>Criomorphinae</taxon>
        <taxon>Laodelphax</taxon>
    </lineage>
</organism>
<proteinExistence type="predicted"/>
<dbReference type="Pfam" id="PF14846">
    <property type="entry name" value="DUF4485"/>
    <property type="match status" value="1"/>
</dbReference>